<evidence type="ECO:0000259" key="9">
    <source>
        <dbReference type="PROSITE" id="PS50893"/>
    </source>
</evidence>
<evidence type="ECO:0000313" key="11">
    <source>
        <dbReference type="EMBL" id="TLS51161.1"/>
    </source>
</evidence>
<feature type="transmembrane region" description="Helical" evidence="8">
    <location>
        <begin position="363"/>
        <end position="384"/>
    </location>
</feature>
<feature type="domain" description="ABC transporter" evidence="9">
    <location>
        <begin position="458"/>
        <end position="692"/>
    </location>
</feature>
<dbReference type="PROSITE" id="PS50893">
    <property type="entry name" value="ABC_TRANSPORTER_2"/>
    <property type="match status" value="1"/>
</dbReference>
<feature type="transmembrane region" description="Helical" evidence="8">
    <location>
        <begin position="176"/>
        <end position="197"/>
    </location>
</feature>
<dbReference type="CDD" id="cd18544">
    <property type="entry name" value="ABC_6TM_TmrA_like"/>
    <property type="match status" value="1"/>
</dbReference>
<evidence type="ECO:0000256" key="3">
    <source>
        <dbReference type="ARBA" id="ARBA00022692"/>
    </source>
</evidence>
<dbReference type="InterPro" id="IPR011527">
    <property type="entry name" value="ABC1_TM_dom"/>
</dbReference>
<keyword evidence="5 11" id="KW-0067">ATP-binding</keyword>
<evidence type="ECO:0000256" key="4">
    <source>
        <dbReference type="ARBA" id="ARBA00022741"/>
    </source>
</evidence>
<dbReference type="PROSITE" id="PS50929">
    <property type="entry name" value="ABC_TM1F"/>
    <property type="match status" value="1"/>
</dbReference>
<dbReference type="EMBL" id="VCIW01000010">
    <property type="protein sequence ID" value="TLS51161.1"/>
    <property type="molecule type" value="Genomic_DNA"/>
</dbReference>
<dbReference type="InterPro" id="IPR036640">
    <property type="entry name" value="ABC1_TM_sf"/>
</dbReference>
<keyword evidence="4" id="KW-0547">Nucleotide-binding</keyword>
<evidence type="ECO:0000256" key="2">
    <source>
        <dbReference type="ARBA" id="ARBA00022448"/>
    </source>
</evidence>
<accession>A0A5R9G5V2</accession>
<dbReference type="Gene3D" id="3.40.50.300">
    <property type="entry name" value="P-loop containing nucleotide triphosphate hydrolases"/>
    <property type="match status" value="1"/>
</dbReference>
<feature type="transmembrane region" description="Helical" evidence="8">
    <location>
        <begin position="255"/>
        <end position="276"/>
    </location>
</feature>
<dbReference type="CDD" id="cd03254">
    <property type="entry name" value="ABCC_Glucan_exporter_like"/>
    <property type="match status" value="1"/>
</dbReference>
<feature type="domain" description="ABC transmembrane type-1" evidence="10">
    <location>
        <begin position="168"/>
        <end position="423"/>
    </location>
</feature>
<dbReference type="FunFam" id="3.40.50.300:FF:000287">
    <property type="entry name" value="Multidrug ABC transporter ATP-binding protein"/>
    <property type="match status" value="1"/>
</dbReference>
<name>A0A5R9G5V2_9BACL</name>
<keyword evidence="12" id="KW-1185">Reference proteome</keyword>
<dbReference type="GO" id="GO:0005886">
    <property type="term" value="C:plasma membrane"/>
    <property type="evidence" value="ECO:0007669"/>
    <property type="project" value="UniProtKB-SubCell"/>
</dbReference>
<dbReference type="GO" id="GO:0015421">
    <property type="term" value="F:ABC-type oligopeptide transporter activity"/>
    <property type="evidence" value="ECO:0007669"/>
    <property type="project" value="TreeGrafter"/>
</dbReference>
<dbReference type="Pfam" id="PF00005">
    <property type="entry name" value="ABC_tran"/>
    <property type="match status" value="1"/>
</dbReference>
<dbReference type="PANTHER" id="PTHR43394:SF1">
    <property type="entry name" value="ATP-BINDING CASSETTE SUB-FAMILY B MEMBER 10, MITOCHONDRIAL"/>
    <property type="match status" value="1"/>
</dbReference>
<dbReference type="GO" id="GO:0005524">
    <property type="term" value="F:ATP binding"/>
    <property type="evidence" value="ECO:0007669"/>
    <property type="project" value="UniProtKB-KW"/>
</dbReference>
<keyword evidence="6 8" id="KW-1133">Transmembrane helix</keyword>
<dbReference type="GO" id="GO:0016887">
    <property type="term" value="F:ATP hydrolysis activity"/>
    <property type="evidence" value="ECO:0007669"/>
    <property type="project" value="InterPro"/>
</dbReference>
<evidence type="ECO:0000256" key="8">
    <source>
        <dbReference type="SAM" id="Phobius"/>
    </source>
</evidence>
<evidence type="ECO:0000256" key="7">
    <source>
        <dbReference type="ARBA" id="ARBA00023136"/>
    </source>
</evidence>
<evidence type="ECO:0000256" key="5">
    <source>
        <dbReference type="ARBA" id="ARBA00022840"/>
    </source>
</evidence>
<dbReference type="Gene3D" id="1.20.1560.10">
    <property type="entry name" value="ABC transporter type 1, transmembrane domain"/>
    <property type="match status" value="1"/>
</dbReference>
<dbReference type="SMART" id="SM00382">
    <property type="entry name" value="AAA"/>
    <property type="match status" value="1"/>
</dbReference>
<organism evidence="11 12">
    <name type="scientific">Paenibacillus antri</name>
    <dbReference type="NCBI Taxonomy" id="2582848"/>
    <lineage>
        <taxon>Bacteria</taxon>
        <taxon>Bacillati</taxon>
        <taxon>Bacillota</taxon>
        <taxon>Bacilli</taxon>
        <taxon>Bacillales</taxon>
        <taxon>Paenibacillaceae</taxon>
        <taxon>Paenibacillus</taxon>
    </lineage>
</organism>
<comment type="subcellular location">
    <subcellularLocation>
        <location evidence="1">Cell membrane</location>
        <topology evidence="1">Multi-pass membrane protein</topology>
    </subcellularLocation>
</comment>
<evidence type="ECO:0000256" key="1">
    <source>
        <dbReference type="ARBA" id="ARBA00004651"/>
    </source>
</evidence>
<dbReference type="OrthoDB" id="9770415at2"/>
<comment type="caution">
    <text evidence="11">The sequence shown here is derived from an EMBL/GenBank/DDBJ whole genome shotgun (WGS) entry which is preliminary data.</text>
</comment>
<keyword evidence="7 8" id="KW-0472">Membrane</keyword>
<sequence length="706" mass="78420">MRDIHQEREVAKLGDSQLLGRLIRYATPYWKPFALCVLLAFLVVAADLGRTFLISVAIDDHINGYRQPMVAAESRAELERRGFEPLPGDTGERAYARVGWDAAEPPGDLAKAQIVEAGDGTYLVAGWLPSEAEGGYEVTPGADGAASVTTEDGSALQATALSPDQVDAFQAGDAPAIWRLGGLFLIAVVGAALLSVWQMNLLQFTGQRILYTIRDQLFRHIGRMPMSFFDRNPVGRLVVRVTQDTEALNNLFTQVLVTLVKDVLVLIGIVGVMFYLNAELALLTLCVLPVLAAMTFWYKAVIREAQRITRTILSRLNSFLAENLSGMRITQMFVREHRQWQQFDELNEGYYRAGMRGTVINSIFQPAIGFVGNLAVALLLWYGGLRVLDGALQFGVVFAFTIYVRQFFNPLMSLAEKFGQVQTAMVGAERIFDLLDEKPAMTETANPVALPQPLKGEIRFENVWFAYNGEEWVLRDVSFVIRPGQTVAFVGATGAGKSSIIQLINRFYDIQKGRILLDGVDIRELPIADLRRAVGIVQQDVFLFTGTIASNIRLNETDITDEQVREAAKRVRMDEFVRSMPEGYDTLLGERGVTLSLGQRQLLSFARAIVFRPQVLILDEATSNIDTDTEIVVQEALAELSRGRTTLVVAHRLSTIQHADQIIVMHKGKVRETGNHAELLSQGGYYYRLHQLQYKDRQAAAAGAAE</sequence>
<feature type="transmembrane region" description="Helical" evidence="8">
    <location>
        <begin position="33"/>
        <end position="58"/>
    </location>
</feature>
<dbReference type="InterPro" id="IPR003439">
    <property type="entry name" value="ABC_transporter-like_ATP-bd"/>
</dbReference>
<dbReference type="RefSeq" id="WP_138195155.1">
    <property type="nucleotide sequence ID" value="NZ_VCIW01000010.1"/>
</dbReference>
<dbReference type="InterPro" id="IPR003593">
    <property type="entry name" value="AAA+_ATPase"/>
</dbReference>
<dbReference type="SUPFAM" id="SSF90123">
    <property type="entry name" value="ABC transporter transmembrane region"/>
    <property type="match status" value="1"/>
</dbReference>
<dbReference type="AlphaFoldDB" id="A0A5R9G5V2"/>
<proteinExistence type="predicted"/>
<dbReference type="PROSITE" id="PS00211">
    <property type="entry name" value="ABC_TRANSPORTER_1"/>
    <property type="match status" value="1"/>
</dbReference>
<evidence type="ECO:0000313" key="12">
    <source>
        <dbReference type="Proteomes" id="UP000309676"/>
    </source>
</evidence>
<dbReference type="Proteomes" id="UP000309676">
    <property type="component" value="Unassembled WGS sequence"/>
</dbReference>
<evidence type="ECO:0000256" key="6">
    <source>
        <dbReference type="ARBA" id="ARBA00022989"/>
    </source>
</evidence>
<dbReference type="SUPFAM" id="SSF52540">
    <property type="entry name" value="P-loop containing nucleoside triphosphate hydrolases"/>
    <property type="match status" value="1"/>
</dbReference>
<dbReference type="InterPro" id="IPR017871">
    <property type="entry name" value="ABC_transporter-like_CS"/>
</dbReference>
<reference evidence="11 12" key="1">
    <citation type="submission" date="2019-05" db="EMBL/GenBank/DDBJ databases">
        <authorList>
            <person name="Narsing Rao M.P."/>
            <person name="Li W.J."/>
        </authorList>
    </citation>
    <scope>NUCLEOTIDE SEQUENCE [LARGE SCALE GENOMIC DNA]</scope>
    <source>
        <strain evidence="11 12">SYSU_K30003</strain>
    </source>
</reference>
<keyword evidence="3 8" id="KW-0812">Transmembrane</keyword>
<dbReference type="InterPro" id="IPR039421">
    <property type="entry name" value="Type_1_exporter"/>
</dbReference>
<protein>
    <submittedName>
        <fullName evidence="11">ABC transporter ATP-binding protein</fullName>
    </submittedName>
</protein>
<evidence type="ECO:0000259" key="10">
    <source>
        <dbReference type="PROSITE" id="PS50929"/>
    </source>
</evidence>
<dbReference type="PANTHER" id="PTHR43394">
    <property type="entry name" value="ATP-DEPENDENT PERMEASE MDL1, MITOCHONDRIAL"/>
    <property type="match status" value="1"/>
</dbReference>
<feature type="transmembrane region" description="Helical" evidence="8">
    <location>
        <begin position="282"/>
        <end position="301"/>
    </location>
</feature>
<keyword evidence="2" id="KW-0813">Transport</keyword>
<dbReference type="Pfam" id="PF00664">
    <property type="entry name" value="ABC_membrane"/>
    <property type="match status" value="1"/>
</dbReference>
<dbReference type="InterPro" id="IPR027417">
    <property type="entry name" value="P-loop_NTPase"/>
</dbReference>
<gene>
    <name evidence="11" type="ORF">FE782_15605</name>
</gene>